<keyword evidence="3" id="KW-1185">Reference proteome</keyword>
<reference evidence="2 3" key="1">
    <citation type="submission" date="2023-03" db="EMBL/GenBank/DDBJ databases">
        <title>WGS of Gossypium arboreum.</title>
        <authorList>
            <person name="Yu D."/>
        </authorList>
    </citation>
    <scope>NUCLEOTIDE SEQUENCE [LARGE SCALE GENOMIC DNA]</scope>
    <source>
        <tissue evidence="2">Leaf</tissue>
    </source>
</reference>
<sequence length="146" mass="16462">MLGFILSAVFDQLASENKPEYALAALIMGFIGLLGCTNELAYKSGKEKARWRWYKEIPWFYCPTATPNSYRRFGSFAEITRLVCAILQCVSATLAHVCYNLHAHNPIEFSFCPVTLASGGPLFSQFLKDPTPKVTHMLMKMKTHSF</sequence>
<comment type="caution">
    <text evidence="2">The sequence shown here is derived from an EMBL/GenBank/DDBJ whole genome shotgun (WGS) entry which is preliminary data.</text>
</comment>
<evidence type="ECO:0000313" key="3">
    <source>
        <dbReference type="Proteomes" id="UP001358586"/>
    </source>
</evidence>
<evidence type="ECO:0000256" key="1">
    <source>
        <dbReference type="SAM" id="Phobius"/>
    </source>
</evidence>
<keyword evidence="1" id="KW-0812">Transmembrane</keyword>
<dbReference type="Proteomes" id="UP001358586">
    <property type="component" value="Chromosome 1"/>
</dbReference>
<evidence type="ECO:0000313" key="2">
    <source>
        <dbReference type="EMBL" id="KAK5846255.1"/>
    </source>
</evidence>
<dbReference type="PANTHER" id="PTHR48473:SF1">
    <property type="entry name" value="TIR DOMAIN-CONTAINING PROTEIN"/>
    <property type="match status" value="1"/>
</dbReference>
<feature type="transmembrane region" description="Helical" evidence="1">
    <location>
        <begin position="21"/>
        <end position="42"/>
    </location>
</feature>
<keyword evidence="1" id="KW-0472">Membrane</keyword>
<name>A0ABR0R3U8_GOSAR</name>
<keyword evidence="1" id="KW-1133">Transmembrane helix</keyword>
<organism evidence="2 3">
    <name type="scientific">Gossypium arboreum</name>
    <name type="common">Tree cotton</name>
    <name type="synonym">Gossypium nanking</name>
    <dbReference type="NCBI Taxonomy" id="29729"/>
    <lineage>
        <taxon>Eukaryota</taxon>
        <taxon>Viridiplantae</taxon>
        <taxon>Streptophyta</taxon>
        <taxon>Embryophyta</taxon>
        <taxon>Tracheophyta</taxon>
        <taxon>Spermatophyta</taxon>
        <taxon>Magnoliopsida</taxon>
        <taxon>eudicotyledons</taxon>
        <taxon>Gunneridae</taxon>
        <taxon>Pentapetalae</taxon>
        <taxon>rosids</taxon>
        <taxon>malvids</taxon>
        <taxon>Malvales</taxon>
        <taxon>Malvaceae</taxon>
        <taxon>Malvoideae</taxon>
        <taxon>Gossypium</taxon>
    </lineage>
</organism>
<proteinExistence type="predicted"/>
<dbReference type="EMBL" id="JARKNE010000001">
    <property type="protein sequence ID" value="KAK5846255.1"/>
    <property type="molecule type" value="Genomic_DNA"/>
</dbReference>
<protein>
    <submittedName>
        <fullName evidence="2">Uncharacterized protein</fullName>
    </submittedName>
</protein>
<accession>A0ABR0R3U8</accession>
<gene>
    <name evidence="2" type="ORF">PVK06_002537</name>
</gene>
<dbReference type="PANTHER" id="PTHR48473">
    <property type="entry name" value="TIR DOMAIN-CONTAINING PROTEIN"/>
    <property type="match status" value="1"/>
</dbReference>